<evidence type="ECO:0000313" key="3">
    <source>
        <dbReference type="EMBL" id="MFC4987583.1"/>
    </source>
</evidence>
<proteinExistence type="predicted"/>
<dbReference type="RefSeq" id="WP_114576642.1">
    <property type="nucleotide sequence ID" value="NZ_JAIVEF010000004.1"/>
</dbReference>
<evidence type="ECO:0000256" key="2">
    <source>
        <dbReference type="SAM" id="Phobius"/>
    </source>
</evidence>
<protein>
    <submittedName>
        <fullName evidence="3">Uncharacterized protein</fullName>
    </submittedName>
</protein>
<dbReference type="AlphaFoldDB" id="A0ABD5QCZ8"/>
<comment type="caution">
    <text evidence="3">The sequence shown here is derived from an EMBL/GenBank/DDBJ whole genome shotgun (WGS) entry which is preliminary data.</text>
</comment>
<reference evidence="3 4" key="1">
    <citation type="journal article" date="2019" name="Int. J. Syst. Evol. Microbiol.">
        <title>The Global Catalogue of Microorganisms (GCM) 10K type strain sequencing project: providing services to taxonomists for standard genome sequencing and annotation.</title>
        <authorList>
            <consortium name="The Broad Institute Genomics Platform"/>
            <consortium name="The Broad Institute Genome Sequencing Center for Infectious Disease"/>
            <person name="Wu L."/>
            <person name="Ma J."/>
        </authorList>
    </citation>
    <scope>NUCLEOTIDE SEQUENCE [LARGE SCALE GENOMIC DNA]</scope>
    <source>
        <strain evidence="3 4">CGMCC 1.15824</strain>
    </source>
</reference>
<evidence type="ECO:0000256" key="1">
    <source>
        <dbReference type="SAM" id="MobiDB-lite"/>
    </source>
</evidence>
<keyword evidence="4" id="KW-1185">Reference proteome</keyword>
<feature type="transmembrane region" description="Helical" evidence="2">
    <location>
        <begin position="60"/>
        <end position="79"/>
    </location>
</feature>
<accession>A0ABD5QCZ8</accession>
<keyword evidence="2" id="KW-1133">Transmembrane helix</keyword>
<name>A0ABD5QCZ8_9EURY</name>
<feature type="region of interest" description="Disordered" evidence="1">
    <location>
        <begin position="1"/>
        <end position="36"/>
    </location>
</feature>
<evidence type="ECO:0000313" key="4">
    <source>
        <dbReference type="Proteomes" id="UP001595925"/>
    </source>
</evidence>
<keyword evidence="2" id="KW-0812">Transmembrane</keyword>
<gene>
    <name evidence="3" type="ORF">ACFPFO_07375</name>
</gene>
<dbReference type="EMBL" id="JBHSJG010000028">
    <property type="protein sequence ID" value="MFC4987583.1"/>
    <property type="molecule type" value="Genomic_DNA"/>
</dbReference>
<keyword evidence="2" id="KW-0472">Membrane</keyword>
<dbReference type="Proteomes" id="UP001595925">
    <property type="component" value="Unassembled WGS sequence"/>
</dbReference>
<sequence>MGESTDGTEKGVGVAGAGGSESPTKESELRRRPGNGMHGRYLAGLVHRGMAGIVATVRSLLLRIVNFVIFVVTLPLRLVKRLLQSV</sequence>
<organism evidence="3 4">
    <name type="scientific">Saliphagus infecundisoli</name>
    <dbReference type="NCBI Taxonomy" id="1849069"/>
    <lineage>
        <taxon>Archaea</taxon>
        <taxon>Methanobacteriati</taxon>
        <taxon>Methanobacteriota</taxon>
        <taxon>Stenosarchaea group</taxon>
        <taxon>Halobacteria</taxon>
        <taxon>Halobacteriales</taxon>
        <taxon>Natrialbaceae</taxon>
        <taxon>Saliphagus</taxon>
    </lineage>
</organism>